<evidence type="ECO:0000313" key="2">
    <source>
        <dbReference type="EMBL" id="VVC31733.1"/>
    </source>
</evidence>
<keyword evidence="1" id="KW-0472">Membrane</keyword>
<dbReference type="PANTHER" id="PTHR35268:SF1">
    <property type="entry name" value="UBIQUINOL-CYTOCHROME-C REDUCTASE COMPLEX ASSEMBLY FACTOR 4"/>
    <property type="match status" value="1"/>
</dbReference>
<dbReference type="PANTHER" id="PTHR35268">
    <property type="entry name" value="PROTEIN CCSMST1"/>
    <property type="match status" value="1"/>
</dbReference>
<sequence length="119" mass="13941">MFKQLTRSFIPRINTGLNLLKQKENKLWISSIPIRNKSKTNRDLDEELYKPLNFTNSPASDWKAQYSRVGGKAEFGPWYEAHVVSASVIIFMIYFFILREENDIDELLTKPLTETLKKD</sequence>
<gene>
    <name evidence="2" type="ORF">CINCED_3A012381</name>
</gene>
<reference evidence="2 3" key="1">
    <citation type="submission" date="2019-08" db="EMBL/GenBank/DDBJ databases">
        <authorList>
            <person name="Alioto T."/>
            <person name="Alioto T."/>
            <person name="Gomez Garrido J."/>
        </authorList>
    </citation>
    <scope>NUCLEOTIDE SEQUENCE [LARGE SCALE GENOMIC DNA]</scope>
</reference>
<keyword evidence="1" id="KW-1133">Transmembrane helix</keyword>
<organism evidence="2 3">
    <name type="scientific">Cinara cedri</name>
    <dbReference type="NCBI Taxonomy" id="506608"/>
    <lineage>
        <taxon>Eukaryota</taxon>
        <taxon>Metazoa</taxon>
        <taxon>Ecdysozoa</taxon>
        <taxon>Arthropoda</taxon>
        <taxon>Hexapoda</taxon>
        <taxon>Insecta</taxon>
        <taxon>Pterygota</taxon>
        <taxon>Neoptera</taxon>
        <taxon>Paraneoptera</taxon>
        <taxon>Hemiptera</taxon>
        <taxon>Sternorrhyncha</taxon>
        <taxon>Aphidomorpha</taxon>
        <taxon>Aphidoidea</taxon>
        <taxon>Aphididae</taxon>
        <taxon>Lachninae</taxon>
        <taxon>Cinara</taxon>
    </lineage>
</organism>
<dbReference type="Proteomes" id="UP000325440">
    <property type="component" value="Unassembled WGS sequence"/>
</dbReference>
<dbReference type="Pfam" id="PF15013">
    <property type="entry name" value="CCSMST1"/>
    <property type="match status" value="1"/>
</dbReference>
<keyword evidence="3" id="KW-1185">Reference proteome</keyword>
<feature type="transmembrane region" description="Helical" evidence="1">
    <location>
        <begin position="78"/>
        <end position="97"/>
    </location>
</feature>
<name>A0A5E4MHM4_9HEMI</name>
<protein>
    <submittedName>
        <fullName evidence="2">CCSMST1 family</fullName>
    </submittedName>
</protein>
<dbReference type="AlphaFoldDB" id="A0A5E4MHM4"/>
<dbReference type="OrthoDB" id="5783753at2759"/>
<evidence type="ECO:0000313" key="3">
    <source>
        <dbReference type="Proteomes" id="UP000325440"/>
    </source>
</evidence>
<evidence type="ECO:0000256" key="1">
    <source>
        <dbReference type="SAM" id="Phobius"/>
    </source>
</evidence>
<dbReference type="EMBL" id="CABPRJ010000951">
    <property type="protein sequence ID" value="VVC31733.1"/>
    <property type="molecule type" value="Genomic_DNA"/>
</dbReference>
<proteinExistence type="predicted"/>
<dbReference type="InterPro" id="IPR029160">
    <property type="entry name" value="UQCC4"/>
</dbReference>
<accession>A0A5E4MHM4</accession>
<keyword evidence="1" id="KW-0812">Transmembrane</keyword>